<evidence type="ECO:0000313" key="1">
    <source>
        <dbReference type="EMBL" id="AYV78291.1"/>
    </source>
</evidence>
<reference evidence="1" key="1">
    <citation type="submission" date="2018-10" db="EMBL/GenBank/DDBJ databases">
        <title>Hidden diversity of soil giant viruses.</title>
        <authorList>
            <person name="Schulz F."/>
            <person name="Alteio L."/>
            <person name="Goudeau D."/>
            <person name="Ryan E.M."/>
            <person name="Malmstrom R.R."/>
            <person name="Blanchard J."/>
            <person name="Woyke T."/>
        </authorList>
    </citation>
    <scope>NUCLEOTIDE SEQUENCE</scope>
    <source>
        <strain evidence="1">EDV1</strain>
    </source>
</reference>
<gene>
    <name evidence="1" type="ORF">Edafosvirus9_5</name>
</gene>
<accession>A0A3G4ZWC8</accession>
<name>A0A3G4ZWC8_9VIRU</name>
<dbReference type="EMBL" id="MK072074">
    <property type="protein sequence ID" value="AYV78291.1"/>
    <property type="molecule type" value="Genomic_DNA"/>
</dbReference>
<protein>
    <submittedName>
        <fullName evidence="1">Uncharacterized protein</fullName>
    </submittedName>
</protein>
<proteinExistence type="predicted"/>
<sequence>MFFSKFFSKVRPQLFRHVNVIRFAPKINVFRNLSYTTKPVQNKQIVSKFFEPKIYTNSHNNKIELINDKSDSDSDILYCGEYVCEKITEQYKLNYQKLNELLSQSTILSKRELLKMIEIDVVDKYIHNMLRRDITYCQKLEESYNNDLLIRLDLKKN</sequence>
<organism evidence="1">
    <name type="scientific">Edafosvirus sp</name>
    <dbReference type="NCBI Taxonomy" id="2487765"/>
    <lineage>
        <taxon>Viruses</taxon>
        <taxon>Varidnaviria</taxon>
        <taxon>Bamfordvirae</taxon>
        <taxon>Nucleocytoviricota</taxon>
        <taxon>Megaviricetes</taxon>
        <taxon>Imitervirales</taxon>
        <taxon>Mimiviridae</taxon>
        <taxon>Klosneuvirinae</taxon>
    </lineage>
</organism>